<dbReference type="Proteomes" id="UP000694308">
    <property type="component" value="Unassembled WGS sequence"/>
</dbReference>
<evidence type="ECO:0000313" key="2">
    <source>
        <dbReference type="Proteomes" id="UP000694308"/>
    </source>
</evidence>
<reference evidence="1" key="1">
    <citation type="submission" date="2020-12" db="EMBL/GenBank/DDBJ databases">
        <title>Clostridium thailandense sp. nov., a novel acetogenic bacterium isolated from peat land soil in Thailand.</title>
        <authorList>
            <person name="Chaikitkaew S."/>
            <person name="Birkeland N.K."/>
        </authorList>
    </citation>
    <scope>NUCLEOTIDE SEQUENCE</scope>
    <source>
        <strain evidence="1">PL3</strain>
    </source>
</reference>
<dbReference type="AlphaFoldDB" id="A0A949TLI4"/>
<dbReference type="EMBL" id="JAEEGC010000029">
    <property type="protein sequence ID" value="MBV7272672.1"/>
    <property type="molecule type" value="Genomic_DNA"/>
</dbReference>
<protein>
    <submittedName>
        <fullName evidence="1">Uncharacterized protein</fullName>
    </submittedName>
</protein>
<keyword evidence="2" id="KW-1185">Reference proteome</keyword>
<comment type="caution">
    <text evidence="1">The sequence shown here is derived from an EMBL/GenBank/DDBJ whole genome shotgun (WGS) entry which is preliminary data.</text>
</comment>
<organism evidence="1 2">
    <name type="scientific">Clostridium thailandense</name>
    <dbReference type="NCBI Taxonomy" id="2794346"/>
    <lineage>
        <taxon>Bacteria</taxon>
        <taxon>Bacillati</taxon>
        <taxon>Bacillota</taxon>
        <taxon>Clostridia</taxon>
        <taxon>Eubacteriales</taxon>
        <taxon>Clostridiaceae</taxon>
        <taxon>Clostridium</taxon>
    </lineage>
</organism>
<accession>A0A949TLI4</accession>
<proteinExistence type="predicted"/>
<gene>
    <name evidence="1" type="ORF">I6U48_07030</name>
</gene>
<dbReference type="RefSeq" id="WP_218319708.1">
    <property type="nucleotide sequence ID" value="NZ_JAEEGC010000029.1"/>
</dbReference>
<sequence length="214" mass="25250">MLLNARESIPQDFYIFVDTDNPITARVMRTTKTFSSSAYTMCRHSKSFLEKYIKGKVRYLPYKECSQDMKVFSPYYMAVVSEFGIEYDAERIREKFYPLYPSRLSAVYAFGDYDTCVKVSKKHNWDLKSVRRFRLLSDRLTRVIKVNMEIVSLTRSMNIYSSLDEETKELLWKNYWTGLSHIPINPYLANYAIGNIKVDDIFEYLVEGSLVMKE</sequence>
<evidence type="ECO:0000313" key="1">
    <source>
        <dbReference type="EMBL" id="MBV7272672.1"/>
    </source>
</evidence>
<name>A0A949TLI4_9CLOT</name>